<sequence length="93" mass="10323">MMVETWWLRCNVLQAGLDCAPSACVEMYLLIQCASGAVKKRLGRILHRPNAPHPQSKFTPAYPLQTQRGAIQVRPDASNEPQAQSKCARAHPL</sequence>
<accession>A0AAV6LIN9</accession>
<dbReference type="Proteomes" id="UP000823749">
    <property type="component" value="Chromosome 1"/>
</dbReference>
<gene>
    <name evidence="2" type="ORF">RHGRI_000143</name>
</gene>
<feature type="region of interest" description="Disordered" evidence="1">
    <location>
        <begin position="71"/>
        <end position="93"/>
    </location>
</feature>
<name>A0AAV6LIN9_9ERIC</name>
<proteinExistence type="predicted"/>
<evidence type="ECO:0000313" key="2">
    <source>
        <dbReference type="EMBL" id="KAG5563847.1"/>
    </source>
</evidence>
<evidence type="ECO:0008006" key="4">
    <source>
        <dbReference type="Google" id="ProtNLM"/>
    </source>
</evidence>
<organism evidence="2 3">
    <name type="scientific">Rhododendron griersonianum</name>
    <dbReference type="NCBI Taxonomy" id="479676"/>
    <lineage>
        <taxon>Eukaryota</taxon>
        <taxon>Viridiplantae</taxon>
        <taxon>Streptophyta</taxon>
        <taxon>Embryophyta</taxon>
        <taxon>Tracheophyta</taxon>
        <taxon>Spermatophyta</taxon>
        <taxon>Magnoliopsida</taxon>
        <taxon>eudicotyledons</taxon>
        <taxon>Gunneridae</taxon>
        <taxon>Pentapetalae</taxon>
        <taxon>asterids</taxon>
        <taxon>Ericales</taxon>
        <taxon>Ericaceae</taxon>
        <taxon>Ericoideae</taxon>
        <taxon>Rhodoreae</taxon>
        <taxon>Rhododendron</taxon>
    </lineage>
</organism>
<evidence type="ECO:0000313" key="3">
    <source>
        <dbReference type="Proteomes" id="UP000823749"/>
    </source>
</evidence>
<reference evidence="2" key="1">
    <citation type="submission" date="2020-08" db="EMBL/GenBank/DDBJ databases">
        <title>Plant Genome Project.</title>
        <authorList>
            <person name="Zhang R.-G."/>
        </authorList>
    </citation>
    <scope>NUCLEOTIDE SEQUENCE</scope>
    <source>
        <strain evidence="2">WSP0</strain>
        <tissue evidence="2">Leaf</tissue>
    </source>
</reference>
<dbReference type="EMBL" id="JACTNZ010000001">
    <property type="protein sequence ID" value="KAG5563847.1"/>
    <property type="molecule type" value="Genomic_DNA"/>
</dbReference>
<keyword evidence="3" id="KW-1185">Reference proteome</keyword>
<protein>
    <recommendedName>
        <fullName evidence="4">Secreted protein</fullName>
    </recommendedName>
</protein>
<evidence type="ECO:0000256" key="1">
    <source>
        <dbReference type="SAM" id="MobiDB-lite"/>
    </source>
</evidence>
<comment type="caution">
    <text evidence="2">The sequence shown here is derived from an EMBL/GenBank/DDBJ whole genome shotgun (WGS) entry which is preliminary data.</text>
</comment>
<dbReference type="AlphaFoldDB" id="A0AAV6LIN9"/>